<organism evidence="3 4">
    <name type="scientific">Alkalicoccus saliphilus</name>
    <dbReference type="NCBI Taxonomy" id="200989"/>
    <lineage>
        <taxon>Bacteria</taxon>
        <taxon>Bacillati</taxon>
        <taxon>Bacillota</taxon>
        <taxon>Bacilli</taxon>
        <taxon>Bacillales</taxon>
        <taxon>Bacillaceae</taxon>
        <taxon>Alkalicoccus</taxon>
    </lineage>
</organism>
<evidence type="ECO:0000313" key="4">
    <source>
        <dbReference type="Proteomes" id="UP000240509"/>
    </source>
</evidence>
<comment type="caution">
    <text evidence="3">The sequence shown here is derived from an EMBL/GenBank/DDBJ whole genome shotgun (WGS) entry which is preliminary data.</text>
</comment>
<evidence type="ECO:0000313" key="3">
    <source>
        <dbReference type="EMBL" id="PTL39759.1"/>
    </source>
</evidence>
<dbReference type="Proteomes" id="UP000240509">
    <property type="component" value="Unassembled WGS sequence"/>
</dbReference>
<dbReference type="PRINTS" id="PR00412">
    <property type="entry name" value="EPOXHYDRLASE"/>
</dbReference>
<dbReference type="InterPro" id="IPR029058">
    <property type="entry name" value="AB_hydrolase_fold"/>
</dbReference>
<dbReference type="GO" id="GO:0016787">
    <property type="term" value="F:hydrolase activity"/>
    <property type="evidence" value="ECO:0007669"/>
    <property type="project" value="UniProtKB-KW"/>
</dbReference>
<protein>
    <submittedName>
        <fullName evidence="3">Alpha/beta hydrolase</fullName>
    </submittedName>
</protein>
<dbReference type="AlphaFoldDB" id="A0A2T4U8N5"/>
<keyword evidence="4" id="KW-1185">Reference proteome</keyword>
<dbReference type="InterPro" id="IPR050266">
    <property type="entry name" value="AB_hydrolase_sf"/>
</dbReference>
<gene>
    <name evidence="3" type="ORF">C6Y45_03670</name>
</gene>
<dbReference type="GO" id="GO:0016020">
    <property type="term" value="C:membrane"/>
    <property type="evidence" value="ECO:0007669"/>
    <property type="project" value="TreeGrafter"/>
</dbReference>
<keyword evidence="1 3" id="KW-0378">Hydrolase</keyword>
<dbReference type="Gene3D" id="3.40.50.1820">
    <property type="entry name" value="alpha/beta hydrolase"/>
    <property type="match status" value="1"/>
</dbReference>
<dbReference type="InterPro" id="IPR000073">
    <property type="entry name" value="AB_hydrolase_1"/>
</dbReference>
<evidence type="ECO:0000259" key="2">
    <source>
        <dbReference type="Pfam" id="PF00561"/>
    </source>
</evidence>
<evidence type="ECO:0000256" key="1">
    <source>
        <dbReference type="ARBA" id="ARBA00022801"/>
    </source>
</evidence>
<sequence length="267" mass="30423">MSHHIETAPDTKIFVEDEGEGQPVIFLHGWPLNNRMFHRQKQAIIENGCRYIGIDLRGYGQSDKPEENYSYNIFASDIQQVIKELELSNYTIAGFSMGGPVALRFAVKFADKDLKQLFLLGPAAPSFTKRQGYELGMDKEEVTDLMEALEDDRRSALENFGKNFYYQDVPGDVRAELLELSMQASKQATISSAEALRDEDLRDEVGHIHVPVTIFHGKHDAICGFEFAEDLEKRIPNAEIIPFEESGHGLHYEEAEKLNKEMLKRLR</sequence>
<dbReference type="PANTHER" id="PTHR43798">
    <property type="entry name" value="MONOACYLGLYCEROL LIPASE"/>
    <property type="match status" value="1"/>
</dbReference>
<dbReference type="OrthoDB" id="9773293at2"/>
<accession>A0A2T4U8N5</accession>
<dbReference type="PANTHER" id="PTHR43798:SF31">
    <property type="entry name" value="AB HYDROLASE SUPERFAMILY PROTEIN YCLE"/>
    <property type="match status" value="1"/>
</dbReference>
<dbReference type="SUPFAM" id="SSF53474">
    <property type="entry name" value="alpha/beta-Hydrolases"/>
    <property type="match status" value="1"/>
</dbReference>
<proteinExistence type="predicted"/>
<dbReference type="EMBL" id="PZJJ01000004">
    <property type="protein sequence ID" value="PTL39759.1"/>
    <property type="molecule type" value="Genomic_DNA"/>
</dbReference>
<dbReference type="Pfam" id="PF00561">
    <property type="entry name" value="Abhydrolase_1"/>
    <property type="match status" value="1"/>
</dbReference>
<name>A0A2T4U8N5_9BACI</name>
<reference evidence="3 4" key="1">
    <citation type="submission" date="2018-03" db="EMBL/GenBank/DDBJ databases">
        <title>Alkalicoccus saliphilus sp. nov., isolated from a mineral pool.</title>
        <authorList>
            <person name="Zhao B."/>
        </authorList>
    </citation>
    <scope>NUCLEOTIDE SEQUENCE [LARGE SCALE GENOMIC DNA]</scope>
    <source>
        <strain evidence="3 4">6AG</strain>
    </source>
</reference>
<dbReference type="PRINTS" id="PR00111">
    <property type="entry name" value="ABHYDROLASE"/>
</dbReference>
<dbReference type="InterPro" id="IPR000639">
    <property type="entry name" value="Epox_hydrolase-like"/>
</dbReference>
<feature type="domain" description="AB hydrolase-1" evidence="2">
    <location>
        <begin position="23"/>
        <end position="254"/>
    </location>
</feature>
<dbReference type="RefSeq" id="WP_107583682.1">
    <property type="nucleotide sequence ID" value="NZ_PZJJ01000004.1"/>
</dbReference>